<evidence type="ECO:0000256" key="1">
    <source>
        <dbReference type="SAM" id="MobiDB-lite"/>
    </source>
</evidence>
<comment type="caution">
    <text evidence="2">The sequence shown here is derived from an EMBL/GenBank/DDBJ whole genome shotgun (WGS) entry which is preliminary data.</text>
</comment>
<dbReference type="VEuPathDB" id="FungiDB:MMYC01_208899"/>
<accession>A0A175VUR7</accession>
<feature type="compositionally biased region" description="Acidic residues" evidence="1">
    <location>
        <begin position="93"/>
        <end position="105"/>
    </location>
</feature>
<organism evidence="2 3">
    <name type="scientific">Madurella mycetomatis</name>
    <dbReference type="NCBI Taxonomy" id="100816"/>
    <lineage>
        <taxon>Eukaryota</taxon>
        <taxon>Fungi</taxon>
        <taxon>Dikarya</taxon>
        <taxon>Ascomycota</taxon>
        <taxon>Pezizomycotina</taxon>
        <taxon>Sordariomycetes</taxon>
        <taxon>Sordariomycetidae</taxon>
        <taxon>Sordariales</taxon>
        <taxon>Sordariales incertae sedis</taxon>
        <taxon>Madurella</taxon>
    </lineage>
</organism>
<dbReference type="Proteomes" id="UP000078237">
    <property type="component" value="Unassembled WGS sequence"/>
</dbReference>
<feature type="compositionally biased region" description="Polar residues" evidence="1">
    <location>
        <begin position="117"/>
        <end position="150"/>
    </location>
</feature>
<reference evidence="2 3" key="1">
    <citation type="journal article" date="2016" name="Genome Announc.">
        <title>Genome Sequence of Madurella mycetomatis mm55, Isolated from a Human Mycetoma Case in Sudan.</title>
        <authorList>
            <person name="Smit S."/>
            <person name="Derks M.F."/>
            <person name="Bervoets S."/>
            <person name="Fahal A."/>
            <person name="van Leeuwen W."/>
            <person name="van Belkum A."/>
            <person name="van de Sande W.W."/>
        </authorList>
    </citation>
    <scope>NUCLEOTIDE SEQUENCE [LARGE SCALE GENOMIC DNA]</scope>
    <source>
        <strain evidence="3">mm55</strain>
    </source>
</reference>
<feature type="region of interest" description="Disordered" evidence="1">
    <location>
        <begin position="62"/>
        <end position="172"/>
    </location>
</feature>
<feature type="compositionally biased region" description="Acidic residues" evidence="1">
    <location>
        <begin position="66"/>
        <end position="84"/>
    </location>
</feature>
<protein>
    <submittedName>
        <fullName evidence="2">Uncharacterized protein</fullName>
    </submittedName>
</protein>
<sequence length="172" mass="19327">MTFENSERATHARRSSNFRALWDGREDRCPYWGDAHWSSPYDKGNYDKSEDLCHCEGLICGRSDNEDSEQWSADDESVEEESATELDSAHPIDDEDDEEPSENDPGETAPSMPRVPESSQSPSTYPKSVSEPSVFSPTLNASNDQSSYQHTMHARPWGSTVYDDELLANPCL</sequence>
<dbReference type="AlphaFoldDB" id="A0A175VUR7"/>
<gene>
    <name evidence="2" type="ORF">MMYC01_208899</name>
</gene>
<evidence type="ECO:0000313" key="2">
    <source>
        <dbReference type="EMBL" id="KXX75123.1"/>
    </source>
</evidence>
<name>A0A175VUR7_9PEZI</name>
<evidence type="ECO:0000313" key="3">
    <source>
        <dbReference type="Proteomes" id="UP000078237"/>
    </source>
</evidence>
<keyword evidence="3" id="KW-1185">Reference proteome</keyword>
<dbReference type="EMBL" id="LCTW02000293">
    <property type="protein sequence ID" value="KXX75123.1"/>
    <property type="molecule type" value="Genomic_DNA"/>
</dbReference>
<proteinExistence type="predicted"/>